<evidence type="ECO:0000313" key="2">
    <source>
        <dbReference type="Proteomes" id="UP000268857"/>
    </source>
</evidence>
<dbReference type="RefSeq" id="WP_016878082.1">
    <property type="nucleotide sequence ID" value="NZ_AJLN01000141.1"/>
</dbReference>
<gene>
    <name evidence="1" type="ORF">PCC6912_05750</name>
</gene>
<dbReference type="InterPro" id="IPR021799">
    <property type="entry name" value="PIN-like_prokaryotic"/>
</dbReference>
<name>A0A433NPI6_CHLFR</name>
<evidence type="ECO:0000313" key="1">
    <source>
        <dbReference type="EMBL" id="RUR85750.1"/>
    </source>
</evidence>
<proteinExistence type="predicted"/>
<protein>
    <recommendedName>
        <fullName evidence="3">PIN domain-containing protein</fullName>
    </recommendedName>
</protein>
<organism evidence="1 2">
    <name type="scientific">Chlorogloeopsis fritschii PCC 6912</name>
    <dbReference type="NCBI Taxonomy" id="211165"/>
    <lineage>
        <taxon>Bacteria</taxon>
        <taxon>Bacillati</taxon>
        <taxon>Cyanobacteriota</taxon>
        <taxon>Cyanophyceae</taxon>
        <taxon>Nostocales</taxon>
        <taxon>Chlorogloeopsidaceae</taxon>
        <taxon>Chlorogloeopsis</taxon>
    </lineage>
</organism>
<keyword evidence="2" id="KW-1185">Reference proteome</keyword>
<dbReference type="Proteomes" id="UP000268857">
    <property type="component" value="Unassembled WGS sequence"/>
</dbReference>
<evidence type="ECO:0008006" key="3">
    <source>
        <dbReference type="Google" id="ProtNLM"/>
    </source>
</evidence>
<reference evidence="1 2" key="1">
    <citation type="journal article" date="2019" name="Genome Biol. Evol.">
        <title>Day and night: Metabolic profiles and evolutionary relationships of six axenic non-marine cyanobacteria.</title>
        <authorList>
            <person name="Will S.E."/>
            <person name="Henke P."/>
            <person name="Boedeker C."/>
            <person name="Huang S."/>
            <person name="Brinkmann H."/>
            <person name="Rohde M."/>
            <person name="Jarek M."/>
            <person name="Friedl T."/>
            <person name="Seufert S."/>
            <person name="Schumacher M."/>
            <person name="Overmann J."/>
            <person name="Neumann-Schaal M."/>
            <person name="Petersen J."/>
        </authorList>
    </citation>
    <scope>NUCLEOTIDE SEQUENCE [LARGE SCALE GENOMIC DNA]</scope>
    <source>
        <strain evidence="1 2">PCC 6912</strain>
    </source>
</reference>
<dbReference type="Pfam" id="PF11848">
    <property type="entry name" value="DUF3368"/>
    <property type="match status" value="1"/>
</dbReference>
<dbReference type="STRING" id="211165.GCA_000317285_06077"/>
<dbReference type="EMBL" id="RSCJ01000002">
    <property type="protein sequence ID" value="RUR85750.1"/>
    <property type="molecule type" value="Genomic_DNA"/>
</dbReference>
<sequence>MNKVVINTSPLIVLFKSQFAYLLPELFTEIIVPSGVWDEIVEAGKTDTASRQLPISSWAKRFTLTSVSSLNSSLGIRSWGI</sequence>
<accession>A0A433NPI6</accession>
<dbReference type="AlphaFoldDB" id="A0A433NPI6"/>
<comment type="caution">
    <text evidence="1">The sequence shown here is derived from an EMBL/GenBank/DDBJ whole genome shotgun (WGS) entry which is preliminary data.</text>
</comment>